<comment type="similarity">
    <text evidence="5 15">In the C-terminal section; belongs to the HTP reductase family.</text>
</comment>
<feature type="binding site" evidence="17">
    <location>
        <position position="223"/>
    </location>
    <ligand>
        <name>NADP(+)</name>
        <dbReference type="ChEBI" id="CHEBI:58349"/>
    </ligand>
</feature>
<comment type="caution">
    <text evidence="20">The sequence shown here is derived from an EMBL/GenBank/DDBJ whole genome shotgun (WGS) entry which is preliminary data.</text>
</comment>
<protein>
    <recommendedName>
        <fullName evidence="15">Riboflavin biosynthesis protein RibD</fullName>
    </recommendedName>
    <domain>
        <recommendedName>
            <fullName evidence="15">Diaminohydroxyphosphoribosylaminopyrimidine deaminase</fullName>
            <shortName evidence="15">DRAP deaminase</shortName>
            <ecNumber evidence="15">3.5.4.26</ecNumber>
        </recommendedName>
        <alternativeName>
            <fullName evidence="15">Riboflavin-specific deaminase</fullName>
        </alternativeName>
    </domain>
    <domain>
        <recommendedName>
            <fullName evidence="15">5-amino-6-(5-phosphoribosylamino)uracil reductase</fullName>
            <ecNumber evidence="15">1.1.1.193</ecNumber>
        </recommendedName>
        <alternativeName>
            <fullName evidence="15">HTP reductase</fullName>
        </alternativeName>
    </domain>
</protein>
<reference evidence="20 21" key="1">
    <citation type="submission" date="2009-02" db="EMBL/GenBank/DDBJ databases">
        <title>Sequencing of the draft genome and assembly of Dethiobacter alkaliphilus AHT 1.</title>
        <authorList>
            <consortium name="US DOE Joint Genome Institute (JGI-PGF)"/>
            <person name="Lucas S."/>
            <person name="Copeland A."/>
            <person name="Lapidus A."/>
            <person name="Glavina del Rio T."/>
            <person name="Dalin E."/>
            <person name="Tice H."/>
            <person name="Bruce D."/>
            <person name="Goodwin L."/>
            <person name="Pitluck S."/>
            <person name="Larimer F."/>
            <person name="Land M.L."/>
            <person name="Hauser L."/>
            <person name="Muyzer G."/>
        </authorList>
    </citation>
    <scope>NUCLEOTIDE SEQUENCE [LARGE SCALE GENOMIC DNA]</scope>
    <source>
        <strain evidence="20 21">AHT 1</strain>
    </source>
</reference>
<dbReference type="GO" id="GO:0050661">
    <property type="term" value="F:NADP binding"/>
    <property type="evidence" value="ECO:0007669"/>
    <property type="project" value="InterPro"/>
</dbReference>
<dbReference type="InterPro" id="IPR016192">
    <property type="entry name" value="APOBEC/CMP_deaminase_Zn-bd"/>
</dbReference>
<feature type="binding site" evidence="17">
    <location>
        <position position="155"/>
    </location>
    <ligand>
        <name>NADP(+)</name>
        <dbReference type="ChEBI" id="CHEBI:58349"/>
    </ligand>
</feature>
<keyword evidence="10 15" id="KW-0521">NADP</keyword>
<sequence>MDADERYMWLALDLAAQGQGTTSPNPMVGAVLVKDGETVGTGYHQKAGGPHAEIIALEEAGEAARGATLYVTLEPCSHTGKTPPCVDRIIAAGVRKVVVAMQDPNELVNGLGLKKLQEAGIKVKSGVLEEKALRLNEVFVKYITSRRPFVTMKAAMTMDGKIATRTKASRWISGERSREFGHRLRHHTDAIMVGIGTLLADNPSLTTRLPEGGKNPLRIVVDSKANTPLDSKVVAENPEKTLIFVTDLADQERISALQAKGVGVEVLPADPEGRVPLDLLMDNLGKHEISSVLVEGGSVLNYSLLASGLVDKVYFFMAPLIFGGDTAPTPVGGTGVATVEEAWHVKDIEISHYDTDLLITGYIAYKK</sequence>
<dbReference type="SUPFAM" id="SSF53597">
    <property type="entry name" value="Dihydrofolate reductase-like"/>
    <property type="match status" value="1"/>
</dbReference>
<dbReference type="GO" id="GO:0008270">
    <property type="term" value="F:zinc ion binding"/>
    <property type="evidence" value="ECO:0007669"/>
    <property type="project" value="InterPro"/>
</dbReference>
<dbReference type="InterPro" id="IPR024072">
    <property type="entry name" value="DHFR-like_dom_sf"/>
</dbReference>
<dbReference type="InterPro" id="IPR050765">
    <property type="entry name" value="Riboflavin_Biosynth_HTPR"/>
</dbReference>
<feature type="binding site" evidence="17">
    <location>
        <position position="185"/>
    </location>
    <ligand>
        <name>substrate</name>
    </ligand>
</feature>
<evidence type="ECO:0000256" key="4">
    <source>
        <dbReference type="ARBA" id="ARBA00005259"/>
    </source>
</evidence>
<feature type="binding site" evidence="17">
    <location>
        <position position="197"/>
    </location>
    <ligand>
        <name>NADP(+)</name>
        <dbReference type="ChEBI" id="CHEBI:58349"/>
    </ligand>
</feature>
<evidence type="ECO:0000313" key="21">
    <source>
        <dbReference type="Proteomes" id="UP000006443"/>
    </source>
</evidence>
<dbReference type="STRING" id="555088.DealDRAFT_2369"/>
<dbReference type="UniPathway" id="UPA00275">
    <property type="reaction ID" value="UER00401"/>
</dbReference>
<evidence type="ECO:0000256" key="8">
    <source>
        <dbReference type="ARBA" id="ARBA00022801"/>
    </source>
</evidence>
<dbReference type="InterPro" id="IPR002734">
    <property type="entry name" value="RibDG_C"/>
</dbReference>
<organism evidence="20 21">
    <name type="scientific">Dethiobacter alkaliphilus AHT 1</name>
    <dbReference type="NCBI Taxonomy" id="555088"/>
    <lineage>
        <taxon>Bacteria</taxon>
        <taxon>Bacillati</taxon>
        <taxon>Bacillota</taxon>
        <taxon>Dethiobacteria</taxon>
        <taxon>Dethiobacterales</taxon>
        <taxon>Dethiobacteraceae</taxon>
        <taxon>Dethiobacter</taxon>
    </lineage>
</organism>
<evidence type="ECO:0000256" key="10">
    <source>
        <dbReference type="ARBA" id="ARBA00022857"/>
    </source>
</evidence>
<feature type="binding site" evidence="17">
    <location>
        <position position="201"/>
    </location>
    <ligand>
        <name>NADP(+)</name>
        <dbReference type="ChEBI" id="CHEBI:58349"/>
    </ligand>
</feature>
<evidence type="ECO:0000256" key="1">
    <source>
        <dbReference type="ARBA" id="ARBA00002151"/>
    </source>
</evidence>
<evidence type="ECO:0000256" key="5">
    <source>
        <dbReference type="ARBA" id="ARBA00007417"/>
    </source>
</evidence>
<feature type="binding site" evidence="17">
    <location>
        <begin position="297"/>
        <end position="303"/>
    </location>
    <ligand>
        <name>NADP(+)</name>
        <dbReference type="ChEBI" id="CHEBI:58349"/>
    </ligand>
</feature>
<evidence type="ECO:0000256" key="17">
    <source>
        <dbReference type="PIRSR" id="PIRSR006769-2"/>
    </source>
</evidence>
<evidence type="ECO:0000256" key="15">
    <source>
        <dbReference type="PIRNR" id="PIRNR006769"/>
    </source>
</evidence>
<dbReference type="PANTHER" id="PTHR38011">
    <property type="entry name" value="DIHYDROFOLATE REDUCTASE FAMILY PROTEIN (AFU_ORTHOLOGUE AFUA_8G06820)"/>
    <property type="match status" value="1"/>
</dbReference>
<dbReference type="AlphaFoldDB" id="C0GIR0"/>
<evidence type="ECO:0000259" key="19">
    <source>
        <dbReference type="PROSITE" id="PS51747"/>
    </source>
</evidence>
<comment type="pathway">
    <text evidence="2 15">Cofactor biosynthesis; riboflavin biosynthesis; 5-amino-6-(D-ribitylamino)uracil from GTP: step 2/4.</text>
</comment>
<keyword evidence="7 15" id="KW-0479">Metal-binding</keyword>
<dbReference type="GO" id="GO:0008703">
    <property type="term" value="F:5-amino-6-(5-phosphoribosylamino)uracil reductase activity"/>
    <property type="evidence" value="ECO:0007669"/>
    <property type="project" value="UniProtKB-EC"/>
</dbReference>
<evidence type="ECO:0000256" key="13">
    <source>
        <dbReference type="ARBA" id="ARBA00049861"/>
    </source>
</evidence>
<keyword evidence="8 15" id="KW-0378">Hydrolase</keyword>
<dbReference type="InterPro" id="IPR016193">
    <property type="entry name" value="Cytidine_deaminase-like"/>
</dbReference>
<dbReference type="FunFam" id="3.40.140.10:FF:000025">
    <property type="entry name" value="Riboflavin biosynthesis protein RibD"/>
    <property type="match status" value="1"/>
</dbReference>
<dbReference type="EMBL" id="ACJM01000013">
    <property type="protein sequence ID" value="EEG76724.1"/>
    <property type="molecule type" value="Genomic_DNA"/>
</dbReference>
<dbReference type="Pfam" id="PF00383">
    <property type="entry name" value="dCMP_cyt_deam_1"/>
    <property type="match status" value="1"/>
</dbReference>
<dbReference type="Pfam" id="PF01872">
    <property type="entry name" value="RibD_C"/>
    <property type="match status" value="1"/>
</dbReference>
<dbReference type="PIRSF" id="PIRSF006769">
    <property type="entry name" value="RibD"/>
    <property type="match status" value="1"/>
</dbReference>
<dbReference type="EC" id="3.5.4.26" evidence="15"/>
<dbReference type="PANTHER" id="PTHR38011:SF7">
    <property type="entry name" value="2,5-DIAMINO-6-RIBOSYLAMINO-4(3H)-PYRIMIDINONE 5'-PHOSPHATE REDUCTASE"/>
    <property type="match status" value="1"/>
</dbReference>
<dbReference type="PROSITE" id="PS51747">
    <property type="entry name" value="CYT_DCMP_DEAMINASES_2"/>
    <property type="match status" value="1"/>
</dbReference>
<dbReference type="EC" id="1.1.1.193" evidence="15"/>
<feature type="binding site" evidence="17">
    <location>
        <position position="171"/>
    </location>
    <ligand>
        <name>NADP(+)</name>
        <dbReference type="ChEBI" id="CHEBI:58349"/>
    </ligand>
</feature>
<comment type="function">
    <text evidence="1 15">Converts 2,5-diamino-6-(ribosylamino)-4(3h)-pyrimidinone 5'-phosphate into 5-amino-6-(ribosylamino)-2,4(1h,3h)-pyrimidinedione 5'-phosphate.</text>
</comment>
<dbReference type="InterPro" id="IPR002125">
    <property type="entry name" value="CMP_dCMP_dom"/>
</dbReference>
<comment type="pathway">
    <text evidence="3 15">Cofactor biosynthesis; riboflavin biosynthesis; 5-amino-6-(D-ribitylamino)uracil from GTP: step 3/4.</text>
</comment>
<dbReference type="InterPro" id="IPR011549">
    <property type="entry name" value="RibD_C"/>
</dbReference>
<dbReference type="Proteomes" id="UP000006443">
    <property type="component" value="Unassembled WGS sequence"/>
</dbReference>
<dbReference type="Gene3D" id="3.40.140.10">
    <property type="entry name" value="Cytidine Deaminase, domain 2"/>
    <property type="match status" value="1"/>
</dbReference>
<feature type="domain" description="CMP/dCMP-type deaminase" evidence="19">
    <location>
        <begin position="2"/>
        <end position="124"/>
    </location>
</feature>
<dbReference type="CDD" id="cd01284">
    <property type="entry name" value="Riboflavin_deaminase-reductase"/>
    <property type="match status" value="1"/>
</dbReference>
<proteinExistence type="inferred from homology"/>
<accession>C0GIR0</accession>
<dbReference type="eggNOG" id="COG0117">
    <property type="taxonomic scope" value="Bacteria"/>
</dbReference>
<evidence type="ECO:0000313" key="20">
    <source>
        <dbReference type="EMBL" id="EEG76724.1"/>
    </source>
</evidence>
<dbReference type="Gene3D" id="3.40.430.10">
    <property type="entry name" value="Dihydrofolate Reductase, subunit A"/>
    <property type="match status" value="1"/>
</dbReference>
<dbReference type="OrthoDB" id="9800865at2"/>
<feature type="binding site" evidence="18">
    <location>
        <position position="76"/>
    </location>
    <ligand>
        <name>Zn(2+)</name>
        <dbReference type="ChEBI" id="CHEBI:29105"/>
        <note>catalytic</note>
    </ligand>
</feature>
<gene>
    <name evidence="20" type="ORF">DealDRAFT_2369</name>
</gene>
<dbReference type="PROSITE" id="PS00903">
    <property type="entry name" value="CYT_DCMP_DEAMINASES_1"/>
    <property type="match status" value="1"/>
</dbReference>
<comment type="catalytic activity">
    <reaction evidence="14 15">
        <text>2,5-diamino-6-hydroxy-4-(5-phosphoribosylamino)-pyrimidine + H2O + H(+) = 5-amino-6-(5-phospho-D-ribosylamino)uracil + NH4(+)</text>
        <dbReference type="Rhea" id="RHEA:21868"/>
        <dbReference type="ChEBI" id="CHEBI:15377"/>
        <dbReference type="ChEBI" id="CHEBI:15378"/>
        <dbReference type="ChEBI" id="CHEBI:28938"/>
        <dbReference type="ChEBI" id="CHEBI:58453"/>
        <dbReference type="ChEBI" id="CHEBI:58614"/>
        <dbReference type="EC" id="3.5.4.26"/>
    </reaction>
</comment>
<evidence type="ECO:0000256" key="14">
    <source>
        <dbReference type="ARBA" id="ARBA00049886"/>
    </source>
</evidence>
<evidence type="ECO:0000256" key="3">
    <source>
        <dbReference type="ARBA" id="ARBA00004910"/>
    </source>
</evidence>
<comment type="catalytic activity">
    <reaction evidence="13 15">
        <text>5-amino-6-(5-phospho-D-ribitylamino)uracil + NADP(+) = 5-amino-6-(5-phospho-D-ribosylamino)uracil + NADPH + H(+)</text>
        <dbReference type="Rhea" id="RHEA:17845"/>
        <dbReference type="ChEBI" id="CHEBI:15378"/>
        <dbReference type="ChEBI" id="CHEBI:57783"/>
        <dbReference type="ChEBI" id="CHEBI:58349"/>
        <dbReference type="ChEBI" id="CHEBI:58421"/>
        <dbReference type="ChEBI" id="CHEBI:58453"/>
        <dbReference type="EC" id="1.1.1.193"/>
    </reaction>
</comment>
<name>C0GIR0_DETAL</name>
<feature type="active site" description="Proton donor" evidence="16">
    <location>
        <position position="53"/>
    </location>
</feature>
<keyword evidence="9 15" id="KW-0862">Zinc</keyword>
<comment type="similarity">
    <text evidence="4 15">In the N-terminal section; belongs to the cytidine and deoxycytidylate deaminase family.</text>
</comment>
<evidence type="ECO:0000256" key="12">
    <source>
        <dbReference type="ARBA" id="ARBA00023268"/>
    </source>
</evidence>
<keyword evidence="6 15" id="KW-0686">Riboflavin biosynthesis</keyword>
<feature type="binding site" evidence="17">
    <location>
        <position position="205"/>
    </location>
    <ligand>
        <name>substrate</name>
    </ligand>
</feature>
<evidence type="ECO:0000256" key="9">
    <source>
        <dbReference type="ARBA" id="ARBA00022833"/>
    </source>
</evidence>
<dbReference type="NCBIfam" id="TIGR00326">
    <property type="entry name" value="eubact_ribD"/>
    <property type="match status" value="1"/>
</dbReference>
<feature type="binding site" evidence="17">
    <location>
        <position position="295"/>
    </location>
    <ligand>
        <name>substrate</name>
    </ligand>
</feature>
<evidence type="ECO:0000256" key="16">
    <source>
        <dbReference type="PIRSR" id="PIRSR006769-1"/>
    </source>
</evidence>
<feature type="binding site" evidence="18">
    <location>
        <position position="51"/>
    </location>
    <ligand>
        <name>Zn(2+)</name>
        <dbReference type="ChEBI" id="CHEBI:29105"/>
        <note>catalytic</note>
    </ligand>
</feature>
<dbReference type="NCBIfam" id="TIGR00227">
    <property type="entry name" value="ribD_Cterm"/>
    <property type="match status" value="1"/>
</dbReference>
<keyword evidence="11 15" id="KW-0560">Oxidoreductase</keyword>
<feature type="binding site" evidence="17">
    <location>
        <position position="208"/>
    </location>
    <ligand>
        <name>substrate</name>
    </ligand>
</feature>
<evidence type="ECO:0000256" key="7">
    <source>
        <dbReference type="ARBA" id="ARBA00022723"/>
    </source>
</evidence>
<evidence type="ECO:0000256" key="11">
    <source>
        <dbReference type="ARBA" id="ARBA00023002"/>
    </source>
</evidence>
<dbReference type="InterPro" id="IPR004794">
    <property type="entry name" value="Eubact_RibD"/>
</dbReference>
<dbReference type="SUPFAM" id="SSF53927">
    <property type="entry name" value="Cytidine deaminase-like"/>
    <property type="match status" value="1"/>
</dbReference>
<feature type="binding site" evidence="18">
    <location>
        <position position="85"/>
    </location>
    <ligand>
        <name>Zn(2+)</name>
        <dbReference type="ChEBI" id="CHEBI:29105"/>
        <note>catalytic</note>
    </ligand>
</feature>
<dbReference type="eggNOG" id="COG1985">
    <property type="taxonomic scope" value="Bacteria"/>
</dbReference>
<evidence type="ECO:0000256" key="18">
    <source>
        <dbReference type="PIRSR" id="PIRSR006769-3"/>
    </source>
</evidence>
<comment type="cofactor">
    <cofactor evidence="15 18">
        <name>Zn(2+)</name>
        <dbReference type="ChEBI" id="CHEBI:29105"/>
    </cofactor>
    <text evidence="15 18">Binds 1 zinc ion.</text>
</comment>
<dbReference type="GO" id="GO:0008835">
    <property type="term" value="F:diaminohydroxyphosphoribosylaminopyrimidine deaminase activity"/>
    <property type="evidence" value="ECO:0007669"/>
    <property type="project" value="UniProtKB-EC"/>
</dbReference>
<feature type="binding site" evidence="17">
    <location>
        <position position="169"/>
    </location>
    <ligand>
        <name>NADP(+)</name>
        <dbReference type="ChEBI" id="CHEBI:58349"/>
    </ligand>
</feature>
<dbReference type="GO" id="GO:0009231">
    <property type="term" value="P:riboflavin biosynthetic process"/>
    <property type="evidence" value="ECO:0007669"/>
    <property type="project" value="UniProtKB-UniPathway"/>
</dbReference>
<evidence type="ECO:0000256" key="2">
    <source>
        <dbReference type="ARBA" id="ARBA00004882"/>
    </source>
</evidence>
<keyword evidence="12" id="KW-0511">Multifunctional enzyme</keyword>
<evidence type="ECO:0000256" key="6">
    <source>
        <dbReference type="ARBA" id="ARBA00022619"/>
    </source>
</evidence>
<keyword evidence="21" id="KW-1185">Reference proteome</keyword>
<dbReference type="RefSeq" id="WP_008517685.1">
    <property type="nucleotide sequence ID" value="NZ_ACJM01000013.1"/>
</dbReference>